<comment type="caution">
    <text evidence="16">The sequence shown here is derived from an EMBL/GenBank/DDBJ whole genome shotgun (WGS) entry which is preliminary data.</text>
</comment>
<evidence type="ECO:0000313" key="17">
    <source>
        <dbReference type="Proteomes" id="UP001142055"/>
    </source>
</evidence>
<dbReference type="PANTHER" id="PTHR24292:SF54">
    <property type="entry name" value="CYP9F3-RELATED"/>
    <property type="match status" value="1"/>
</dbReference>
<evidence type="ECO:0000256" key="2">
    <source>
        <dbReference type="ARBA" id="ARBA00003690"/>
    </source>
</evidence>
<keyword evidence="8" id="KW-0256">Endoplasmic reticulum</keyword>
<dbReference type="GO" id="GO:0005506">
    <property type="term" value="F:iron ion binding"/>
    <property type="evidence" value="ECO:0007669"/>
    <property type="project" value="InterPro"/>
</dbReference>
<proteinExistence type="inferred from homology"/>
<evidence type="ECO:0000256" key="13">
    <source>
        <dbReference type="ARBA" id="ARBA00023136"/>
    </source>
</evidence>
<keyword evidence="12 15" id="KW-0503">Monooxygenase</keyword>
<keyword evidence="11 14" id="KW-0408">Iron</keyword>
<feature type="binding site" description="axial binding residue" evidence="14">
    <location>
        <position position="318"/>
    </location>
    <ligand>
        <name>heme</name>
        <dbReference type="ChEBI" id="CHEBI:30413"/>
    </ligand>
    <ligandPart>
        <name>Fe</name>
        <dbReference type="ChEBI" id="CHEBI:18248"/>
    </ligandPart>
</feature>
<dbReference type="InterPro" id="IPR050476">
    <property type="entry name" value="Insect_CytP450_Detox"/>
</dbReference>
<evidence type="ECO:0000256" key="15">
    <source>
        <dbReference type="RuleBase" id="RU000461"/>
    </source>
</evidence>
<name>A0A9Q0MCE0_BLOTA</name>
<dbReference type="PROSITE" id="PS00086">
    <property type="entry name" value="CYTOCHROME_P450"/>
    <property type="match status" value="1"/>
</dbReference>
<keyword evidence="17" id="KW-1185">Reference proteome</keyword>
<sequence length="372" mass="43104">MNIKEVVTGFTIDVIASTSFGTDTDANGDRSNNNSFVFNGVRLFNFNPLKLAAVYSLPRSVLKSIGIRTIFPDDSLEFFVKLCRKIIQTRRRNKESQTNARKRTDLLQLMMDSFVYDKDLKATNYHRLGVDMDRDGSLNEIGQTDFERKRQTLTEDEIVAQCMIFFVAGFETTAATISHCIYQLMKNPSIQDRLYDDLCKQLDHEPIIDSKCKSNDLIEYCDTLLNKMPYLEAVIKETLRMYPPVIRIERRLGVNYYKLGGIPLVKNVLVEIPTIAVHYNPEYYPNPDRFDPERFMPHNRSKLTPYTYLPFGDGPRNCIGIRFAYQEIKMCLAQLISRYRFECTPETPDKLQFLNGSIMLNSRPFPVKVIKR</sequence>
<evidence type="ECO:0000256" key="9">
    <source>
        <dbReference type="ARBA" id="ARBA00022848"/>
    </source>
</evidence>
<dbReference type="InterPro" id="IPR017972">
    <property type="entry name" value="Cyt_P450_CS"/>
</dbReference>
<gene>
    <name evidence="16" type="ORF">RDWZM_000467</name>
</gene>
<keyword evidence="9" id="KW-0492">Microsome</keyword>
<evidence type="ECO:0000256" key="11">
    <source>
        <dbReference type="ARBA" id="ARBA00023004"/>
    </source>
</evidence>
<comment type="cofactor">
    <cofactor evidence="1 14">
        <name>heme</name>
        <dbReference type="ChEBI" id="CHEBI:30413"/>
    </cofactor>
</comment>
<evidence type="ECO:0000256" key="8">
    <source>
        <dbReference type="ARBA" id="ARBA00022824"/>
    </source>
</evidence>
<evidence type="ECO:0000256" key="1">
    <source>
        <dbReference type="ARBA" id="ARBA00001971"/>
    </source>
</evidence>
<dbReference type="InterPro" id="IPR002403">
    <property type="entry name" value="Cyt_P450_E_grp-IV"/>
</dbReference>
<keyword evidence="10 15" id="KW-0560">Oxidoreductase</keyword>
<evidence type="ECO:0000256" key="14">
    <source>
        <dbReference type="PIRSR" id="PIRSR602403-1"/>
    </source>
</evidence>
<dbReference type="InterPro" id="IPR001128">
    <property type="entry name" value="Cyt_P450"/>
</dbReference>
<dbReference type="EMBL" id="JAPWDV010000001">
    <property type="protein sequence ID" value="KAJ6221922.1"/>
    <property type="molecule type" value="Genomic_DNA"/>
</dbReference>
<evidence type="ECO:0000256" key="4">
    <source>
        <dbReference type="ARBA" id="ARBA00004406"/>
    </source>
</evidence>
<dbReference type="GO" id="GO:0004497">
    <property type="term" value="F:monooxygenase activity"/>
    <property type="evidence" value="ECO:0007669"/>
    <property type="project" value="UniProtKB-KW"/>
</dbReference>
<dbReference type="PRINTS" id="PR00385">
    <property type="entry name" value="P450"/>
</dbReference>
<comment type="subcellular location">
    <subcellularLocation>
        <location evidence="4">Endoplasmic reticulum membrane</location>
        <topology evidence="4">Peripheral membrane protein</topology>
    </subcellularLocation>
    <subcellularLocation>
        <location evidence="3">Microsome membrane</location>
        <topology evidence="3">Peripheral membrane protein</topology>
    </subcellularLocation>
</comment>
<keyword evidence="13" id="KW-0472">Membrane</keyword>
<dbReference type="GO" id="GO:0005789">
    <property type="term" value="C:endoplasmic reticulum membrane"/>
    <property type="evidence" value="ECO:0007669"/>
    <property type="project" value="UniProtKB-SubCell"/>
</dbReference>
<evidence type="ECO:0000256" key="3">
    <source>
        <dbReference type="ARBA" id="ARBA00004174"/>
    </source>
</evidence>
<evidence type="ECO:0000256" key="12">
    <source>
        <dbReference type="ARBA" id="ARBA00023033"/>
    </source>
</evidence>
<dbReference type="Gene3D" id="1.10.630.10">
    <property type="entry name" value="Cytochrome P450"/>
    <property type="match status" value="1"/>
</dbReference>
<comment type="similarity">
    <text evidence="5 15">Belongs to the cytochrome P450 family.</text>
</comment>
<evidence type="ECO:0000256" key="10">
    <source>
        <dbReference type="ARBA" id="ARBA00023002"/>
    </source>
</evidence>
<dbReference type="PRINTS" id="PR00465">
    <property type="entry name" value="EP450IV"/>
</dbReference>
<evidence type="ECO:0000313" key="16">
    <source>
        <dbReference type="EMBL" id="KAJ6221922.1"/>
    </source>
</evidence>
<dbReference type="Pfam" id="PF00067">
    <property type="entry name" value="p450"/>
    <property type="match status" value="1"/>
</dbReference>
<dbReference type="SUPFAM" id="SSF48264">
    <property type="entry name" value="Cytochrome P450"/>
    <property type="match status" value="1"/>
</dbReference>
<evidence type="ECO:0000256" key="6">
    <source>
        <dbReference type="ARBA" id="ARBA00022617"/>
    </source>
</evidence>
<comment type="function">
    <text evidence="2">May be involved in the metabolism of insect hormones and in the breakdown of synthetic insecticides.</text>
</comment>
<evidence type="ECO:0000256" key="5">
    <source>
        <dbReference type="ARBA" id="ARBA00010617"/>
    </source>
</evidence>
<dbReference type="AlphaFoldDB" id="A0A9Q0MCE0"/>
<protein>
    <submittedName>
        <fullName evidence="16">Uncharacterized protein</fullName>
    </submittedName>
</protein>
<dbReference type="InterPro" id="IPR036396">
    <property type="entry name" value="Cyt_P450_sf"/>
</dbReference>
<keyword evidence="6 14" id="KW-0349">Heme</keyword>
<dbReference type="GO" id="GO:0020037">
    <property type="term" value="F:heme binding"/>
    <property type="evidence" value="ECO:0007669"/>
    <property type="project" value="InterPro"/>
</dbReference>
<dbReference type="GO" id="GO:0016705">
    <property type="term" value="F:oxidoreductase activity, acting on paired donors, with incorporation or reduction of molecular oxygen"/>
    <property type="evidence" value="ECO:0007669"/>
    <property type="project" value="InterPro"/>
</dbReference>
<evidence type="ECO:0000256" key="7">
    <source>
        <dbReference type="ARBA" id="ARBA00022723"/>
    </source>
</evidence>
<dbReference type="Proteomes" id="UP001142055">
    <property type="component" value="Chromosome 1"/>
</dbReference>
<dbReference type="OMA" id="CDEDEYN"/>
<organism evidence="16 17">
    <name type="scientific">Blomia tropicalis</name>
    <name type="common">Mite</name>
    <dbReference type="NCBI Taxonomy" id="40697"/>
    <lineage>
        <taxon>Eukaryota</taxon>
        <taxon>Metazoa</taxon>
        <taxon>Ecdysozoa</taxon>
        <taxon>Arthropoda</taxon>
        <taxon>Chelicerata</taxon>
        <taxon>Arachnida</taxon>
        <taxon>Acari</taxon>
        <taxon>Acariformes</taxon>
        <taxon>Sarcoptiformes</taxon>
        <taxon>Astigmata</taxon>
        <taxon>Glycyphagoidea</taxon>
        <taxon>Echimyopodidae</taxon>
        <taxon>Blomia</taxon>
    </lineage>
</organism>
<reference evidence="16" key="1">
    <citation type="submission" date="2022-12" db="EMBL/GenBank/DDBJ databases">
        <title>Genome assemblies of Blomia tropicalis.</title>
        <authorList>
            <person name="Cui Y."/>
        </authorList>
    </citation>
    <scope>NUCLEOTIDE SEQUENCE</scope>
    <source>
        <tissue evidence="16">Adult mites</tissue>
    </source>
</reference>
<accession>A0A9Q0MCE0</accession>
<keyword evidence="7 14" id="KW-0479">Metal-binding</keyword>
<dbReference type="PANTHER" id="PTHR24292">
    <property type="entry name" value="CYTOCHROME P450"/>
    <property type="match status" value="1"/>
</dbReference>